<gene>
    <name evidence="1" type="ORF">METZ01_LOCUS221872</name>
</gene>
<accession>A0A382G151</accession>
<organism evidence="1">
    <name type="scientific">marine metagenome</name>
    <dbReference type="NCBI Taxonomy" id="408172"/>
    <lineage>
        <taxon>unclassified sequences</taxon>
        <taxon>metagenomes</taxon>
        <taxon>ecological metagenomes</taxon>
    </lineage>
</organism>
<dbReference type="EMBL" id="UINC01053011">
    <property type="protein sequence ID" value="SVB69018.1"/>
    <property type="molecule type" value="Genomic_DNA"/>
</dbReference>
<sequence length="64" mass="7297">MADRKERVLAMQELYEKIPDIRVALKLKILAQIRAEVGQDQPIQHVHAVHVGVNIPPRAATYEQ</sequence>
<dbReference type="AlphaFoldDB" id="A0A382G151"/>
<protein>
    <submittedName>
        <fullName evidence="1">Uncharacterized protein</fullName>
    </submittedName>
</protein>
<evidence type="ECO:0000313" key="1">
    <source>
        <dbReference type="EMBL" id="SVB69018.1"/>
    </source>
</evidence>
<reference evidence="1" key="1">
    <citation type="submission" date="2018-05" db="EMBL/GenBank/DDBJ databases">
        <authorList>
            <person name="Lanie J.A."/>
            <person name="Ng W.-L."/>
            <person name="Kazmierczak K.M."/>
            <person name="Andrzejewski T.M."/>
            <person name="Davidsen T.M."/>
            <person name="Wayne K.J."/>
            <person name="Tettelin H."/>
            <person name="Glass J.I."/>
            <person name="Rusch D."/>
            <person name="Podicherti R."/>
            <person name="Tsui H.-C.T."/>
            <person name="Winkler M.E."/>
        </authorList>
    </citation>
    <scope>NUCLEOTIDE SEQUENCE</scope>
</reference>
<proteinExistence type="predicted"/>
<name>A0A382G151_9ZZZZ</name>